<sequence>MKERIIRMDLTDLEKILREQGTIKKNEHLNDAHIEPGELVIRVLAEDKPSE</sequence>
<protein>
    <submittedName>
        <fullName evidence="1">Uncharacterized protein</fullName>
    </submittedName>
</protein>
<reference evidence="1" key="1">
    <citation type="journal article" date="2014" name="Front. Microbiol.">
        <title>High frequency of phylogenetically diverse reductive dehalogenase-homologous genes in deep subseafloor sedimentary metagenomes.</title>
        <authorList>
            <person name="Kawai M."/>
            <person name="Futagami T."/>
            <person name="Toyoda A."/>
            <person name="Takaki Y."/>
            <person name="Nishi S."/>
            <person name="Hori S."/>
            <person name="Arai W."/>
            <person name="Tsubouchi T."/>
            <person name="Morono Y."/>
            <person name="Uchiyama I."/>
            <person name="Ito T."/>
            <person name="Fujiyama A."/>
            <person name="Inagaki F."/>
            <person name="Takami H."/>
        </authorList>
    </citation>
    <scope>NUCLEOTIDE SEQUENCE</scope>
    <source>
        <strain evidence="1">Expedition CK06-06</strain>
    </source>
</reference>
<accession>X1RVY2</accession>
<proteinExistence type="predicted"/>
<evidence type="ECO:0000313" key="1">
    <source>
        <dbReference type="EMBL" id="GAI67360.1"/>
    </source>
</evidence>
<dbReference type="EMBL" id="BARW01000656">
    <property type="protein sequence ID" value="GAI67360.1"/>
    <property type="molecule type" value="Genomic_DNA"/>
</dbReference>
<organism evidence="1">
    <name type="scientific">marine sediment metagenome</name>
    <dbReference type="NCBI Taxonomy" id="412755"/>
    <lineage>
        <taxon>unclassified sequences</taxon>
        <taxon>metagenomes</taxon>
        <taxon>ecological metagenomes</taxon>
    </lineage>
</organism>
<comment type="caution">
    <text evidence="1">The sequence shown here is derived from an EMBL/GenBank/DDBJ whole genome shotgun (WGS) entry which is preliminary data.</text>
</comment>
<name>X1RVY2_9ZZZZ</name>
<dbReference type="AlphaFoldDB" id="X1RVY2"/>
<gene>
    <name evidence="1" type="ORF">S12H4_02607</name>
</gene>